<feature type="region of interest" description="Disordered" evidence="1">
    <location>
        <begin position="54"/>
        <end position="100"/>
    </location>
</feature>
<dbReference type="EMBL" id="BPPX01000038">
    <property type="protein sequence ID" value="GJC89107.1"/>
    <property type="molecule type" value="Genomic_DNA"/>
</dbReference>
<proteinExistence type="predicted"/>
<evidence type="ECO:0000313" key="2">
    <source>
        <dbReference type="EMBL" id="GJC89107.1"/>
    </source>
</evidence>
<gene>
    <name evidence="2" type="ORF">ColLi_11945</name>
</gene>
<name>A0AA37GXZ9_9PEZI</name>
<evidence type="ECO:0000313" key="3">
    <source>
        <dbReference type="Proteomes" id="UP001055172"/>
    </source>
</evidence>
<accession>A0AA37GXZ9</accession>
<feature type="compositionally biased region" description="Basic residues" evidence="1">
    <location>
        <begin position="54"/>
        <end position="80"/>
    </location>
</feature>
<reference evidence="2 3" key="1">
    <citation type="submission" date="2021-07" db="EMBL/GenBank/DDBJ databases">
        <title>Genome data of Colletotrichum spaethianum.</title>
        <authorList>
            <person name="Utami Y.D."/>
            <person name="Hiruma K."/>
        </authorList>
    </citation>
    <scope>NUCLEOTIDE SEQUENCE [LARGE SCALE GENOMIC DNA]</scope>
    <source>
        <strain evidence="2 3">MAFF 242679</strain>
    </source>
</reference>
<sequence>MTRAHFAFHDLGSSVTGGGHITFWYSPRRQYFHDSFVFEKESHRLFNVLLNKLPKPKPAHHHNRHACRTLPRRRPRHPGLRRPSGTRANERTENEEQASTSIDALELDVANGTLEPGLPPFFSSLVQAYSLRDQDEVALIDEVEQKLRDERVELDKFVAGLQGDAALRRREEGHELFEAALASASKEWTKAVGDKGGKTDNKALIGQCVKEARKDKVKAGEKKGGKEGGRTKMVVEGLPRSCLALMQEWHDLEGHAAEVEVVGQGVVEFGL</sequence>
<dbReference type="Proteomes" id="UP001055172">
    <property type="component" value="Unassembled WGS sequence"/>
</dbReference>
<evidence type="ECO:0000256" key="1">
    <source>
        <dbReference type="SAM" id="MobiDB-lite"/>
    </source>
</evidence>
<keyword evidence="3" id="KW-1185">Reference proteome</keyword>
<protein>
    <submittedName>
        <fullName evidence="2">Uncharacterized protein</fullName>
    </submittedName>
</protein>
<organism evidence="2 3">
    <name type="scientific">Colletotrichum liriopes</name>
    <dbReference type="NCBI Taxonomy" id="708192"/>
    <lineage>
        <taxon>Eukaryota</taxon>
        <taxon>Fungi</taxon>
        <taxon>Dikarya</taxon>
        <taxon>Ascomycota</taxon>
        <taxon>Pezizomycotina</taxon>
        <taxon>Sordariomycetes</taxon>
        <taxon>Hypocreomycetidae</taxon>
        <taxon>Glomerellales</taxon>
        <taxon>Glomerellaceae</taxon>
        <taxon>Colletotrichum</taxon>
        <taxon>Colletotrichum spaethianum species complex</taxon>
    </lineage>
</organism>
<comment type="caution">
    <text evidence="2">The sequence shown here is derived from an EMBL/GenBank/DDBJ whole genome shotgun (WGS) entry which is preliminary data.</text>
</comment>
<dbReference type="AlphaFoldDB" id="A0AA37GXZ9"/>